<dbReference type="Proteomes" id="UP000640489">
    <property type="component" value="Unassembled WGS sequence"/>
</dbReference>
<evidence type="ECO:0000313" key="4">
    <source>
        <dbReference type="Proteomes" id="UP000640489"/>
    </source>
</evidence>
<dbReference type="AlphaFoldDB" id="A0A930VCW4"/>
<reference evidence="3" key="1">
    <citation type="submission" date="2020-11" db="EMBL/GenBank/DDBJ databases">
        <title>Nocardioides sp. nov., isolated from Soil of Cynanchum wilfordii Hemsley rhizosphere.</title>
        <authorList>
            <person name="Lee J.-S."/>
            <person name="Suh M.K."/>
            <person name="Kim J.-S."/>
        </authorList>
    </citation>
    <scope>NUCLEOTIDE SEQUENCE</scope>
    <source>
        <strain evidence="3">KCTC 19275</strain>
    </source>
</reference>
<evidence type="ECO:0000313" key="3">
    <source>
        <dbReference type="EMBL" id="MBF4765154.1"/>
    </source>
</evidence>
<dbReference type="RefSeq" id="WP_194708340.1">
    <property type="nucleotide sequence ID" value="NZ_JADKPN010000013.1"/>
</dbReference>
<gene>
    <name evidence="3" type="ORF">ISU07_18645</name>
</gene>
<feature type="signal peptide" evidence="2">
    <location>
        <begin position="1"/>
        <end position="19"/>
    </location>
</feature>
<feature type="chain" id="PRO_5039446395" evidence="2">
    <location>
        <begin position="20"/>
        <end position="244"/>
    </location>
</feature>
<sequence>MRALSGALLTLVCALGLSGCGDQTSSSSASSPDITSNATSNATPGTNPSPATATTASSGAVEPEESPTPSGSGSPPEPVSTEVVEATPATLDGYRALATGLTAFFVRAEQVEKSHPGADPQSADEVDELLGDVYPDGVDLVVFSPAQDALTVCLTGPADTFMVLAGHGDGIRQTLGPGDCENAGQVRTLDDGDVVVDIDFGFDDADDGQPRAYYRPRVVKGQNLADQIPDLDAFLDVLNRAADG</sequence>
<organism evidence="3 4">
    <name type="scientific">Nocardioides islandensis</name>
    <dbReference type="NCBI Taxonomy" id="433663"/>
    <lineage>
        <taxon>Bacteria</taxon>
        <taxon>Bacillati</taxon>
        <taxon>Actinomycetota</taxon>
        <taxon>Actinomycetes</taxon>
        <taxon>Propionibacteriales</taxon>
        <taxon>Nocardioidaceae</taxon>
        <taxon>Nocardioides</taxon>
    </lineage>
</organism>
<evidence type="ECO:0000256" key="2">
    <source>
        <dbReference type="SAM" id="SignalP"/>
    </source>
</evidence>
<feature type="compositionally biased region" description="Low complexity" evidence="1">
    <location>
        <begin position="41"/>
        <end position="82"/>
    </location>
</feature>
<keyword evidence="2" id="KW-0732">Signal</keyword>
<comment type="caution">
    <text evidence="3">The sequence shown here is derived from an EMBL/GenBank/DDBJ whole genome shotgun (WGS) entry which is preliminary data.</text>
</comment>
<evidence type="ECO:0000256" key="1">
    <source>
        <dbReference type="SAM" id="MobiDB-lite"/>
    </source>
</evidence>
<dbReference type="EMBL" id="JADKPN010000013">
    <property type="protein sequence ID" value="MBF4765154.1"/>
    <property type="molecule type" value="Genomic_DNA"/>
</dbReference>
<accession>A0A930VCW4</accession>
<feature type="region of interest" description="Disordered" evidence="1">
    <location>
        <begin position="22"/>
        <end position="82"/>
    </location>
</feature>
<keyword evidence="4" id="KW-1185">Reference proteome</keyword>
<proteinExistence type="predicted"/>
<protein>
    <submittedName>
        <fullName evidence="3">Uncharacterized protein</fullName>
    </submittedName>
</protein>
<name>A0A930VCW4_9ACTN</name>
<dbReference type="PROSITE" id="PS51257">
    <property type="entry name" value="PROKAR_LIPOPROTEIN"/>
    <property type="match status" value="1"/>
</dbReference>